<dbReference type="Pfam" id="PF00668">
    <property type="entry name" value="Condensation"/>
    <property type="match status" value="2"/>
</dbReference>
<evidence type="ECO:0000313" key="6">
    <source>
        <dbReference type="EMBL" id="MCH7322498.1"/>
    </source>
</evidence>
<comment type="caution">
    <text evidence="6">The sequence shown here is derived from an EMBL/GenBank/DDBJ whole genome shotgun (WGS) entry which is preliminary data.</text>
</comment>
<dbReference type="Proteomes" id="UP001316087">
    <property type="component" value="Unassembled WGS sequence"/>
</dbReference>
<reference evidence="6 7" key="1">
    <citation type="submission" date="2022-03" db="EMBL/GenBank/DDBJ databases">
        <authorList>
            <person name="Jo J.-H."/>
            <person name="Im W.-T."/>
        </authorList>
    </citation>
    <scope>NUCLEOTIDE SEQUENCE [LARGE SCALE GENOMIC DNA]</scope>
    <source>
        <strain evidence="6 7">MA9</strain>
    </source>
</reference>
<dbReference type="PROSITE" id="PS00455">
    <property type="entry name" value="AMP_BINDING"/>
    <property type="match status" value="1"/>
</dbReference>
<dbReference type="InterPro" id="IPR025110">
    <property type="entry name" value="AMP-bd_C"/>
</dbReference>
<dbReference type="InterPro" id="IPR020845">
    <property type="entry name" value="AMP-binding_CS"/>
</dbReference>
<comment type="cofactor">
    <cofactor evidence="1">
        <name>pantetheine 4'-phosphate</name>
        <dbReference type="ChEBI" id="CHEBI:47942"/>
    </cofactor>
</comment>
<dbReference type="SMART" id="SM00823">
    <property type="entry name" value="PKS_PP"/>
    <property type="match status" value="1"/>
</dbReference>
<evidence type="ECO:0000259" key="5">
    <source>
        <dbReference type="PROSITE" id="PS50075"/>
    </source>
</evidence>
<gene>
    <name evidence="6" type="ORF">LZ480_11400</name>
</gene>
<evidence type="ECO:0000256" key="2">
    <source>
        <dbReference type="ARBA" id="ARBA00006432"/>
    </source>
</evidence>
<accession>A0ABS9UE01</accession>
<dbReference type="Pfam" id="PF00501">
    <property type="entry name" value="AMP-binding"/>
    <property type="match status" value="1"/>
</dbReference>
<dbReference type="Gene3D" id="3.30.559.30">
    <property type="entry name" value="Nonribosomal peptide synthetase, condensation domain"/>
    <property type="match status" value="2"/>
</dbReference>
<dbReference type="Gene3D" id="1.10.1200.10">
    <property type="entry name" value="ACP-like"/>
    <property type="match status" value="1"/>
</dbReference>
<dbReference type="Gene3D" id="3.30.300.30">
    <property type="match status" value="1"/>
</dbReference>
<name>A0ABS9UE01_9BACL</name>
<protein>
    <submittedName>
        <fullName evidence="6">Amino acid adenylation domain-containing protein</fullName>
    </submittedName>
</protein>
<organism evidence="6 7">
    <name type="scientific">Solibacillus palustris</name>
    <dbReference type="NCBI Taxonomy" id="2908203"/>
    <lineage>
        <taxon>Bacteria</taxon>
        <taxon>Bacillati</taxon>
        <taxon>Bacillota</taxon>
        <taxon>Bacilli</taxon>
        <taxon>Bacillales</taxon>
        <taxon>Caryophanaceae</taxon>
        <taxon>Solibacillus</taxon>
    </lineage>
</organism>
<sequence length="1536" mass="178013">MNIDIPLKEIFSRENIKGLSEYILTNSKKQYEEIEKVEEKEYYEASSVQKRMYMLQEYDRDSIAYNMPGILEITGKLDINRLNKAFAKLIERHETLRTSFYAKEDKIVQKVHSAEEIKFETEEVEVQSEEEIKVKAKEFIKPFDLEEAPLLRVSVLSPEKDRHIMLFDMHHIISDGVSLSILTNEFSELYAGKDLAELKVQYKDYSSWQLKKREGEEFRKQEEYWLKEFSGELPVLNLPTDYTRPKVKDFSGESISFVLDKEITKKLKNIAKEASSTLYMILLANINILLSRYSGQEDIVVGSAIAGRNHRDLENIIGMFVNTLAIRTNVDSEINFKDYLKSVREKTLSAFENQDYQFEELVEKAAVSRELNRNPIFDVMFVLQNTEEEKLEAEDLTFKPYHTSYDVEKFDITINAVEENDEINFHLSYATSLYKHETIERMVSHFLNIVKEIVRNSKAKLKDIEILDENEKNKLIVEFNDTVTDYPREKVIHELFEEQVNNVPDNIAVVFENKKLTYKELNERSNSLARVLKEKGVGPDVIVGIITERSVEVIVGIMAILKAGGAYLPIDFEYPQNRIKYMIENSNIRILLAQNDVRKYTDFGCEILDLSNENLFSEDNRNLDNIHSSNHLAYVIYTSGTTGIPKGVEVIQRNVVRLVKNTNYIEIKDHDKILQTGSIAFDASTFEIWGALLNGATLHLVSNEIILNANNLEQYLSKNRITILWLTSALFNKLVEDHNNLFKYLKYLLVGGDVVSLKHVMIVKKQAPNIKVINGYGPTENTTFSTYYEIYDTTSTLPIGKPIANSTAYILDKHNKLVPIGVPGELCVGGDGVARGYLNNEELTKAKFVKNPYKYGEKLYRTGDITRWLPDGNIEFLGRIDKQVKIRGFRIELDGIENRLSEIVGIKAAVVVDKGEAENKYLCAYYVAEKEYSVAELRENLKNNLPDYMIPSYFIKLKEMPLTSNGKVDRRSLPEPEGEINTGAEYEAPRNELEKQLVTVWESVLGLNHIGINDDFFVLGGHSLKATKLVGRIHKELNVQVPLKEVFNFRSIKGLSEYIVAAGKEEYKSIGLAEKKDYYEVSSAQKRMYILQEFDKDSIAYNIPMAVEIAGDFQLERMNEIFLELMNRHETLRTTFHTKNREIVQLIHSIEEIQFNIDKMDLSDKDEVIKEDQLRERIKEFVKPFDLEKLPLFRVSIIRLEKNEFLMLLDMHHIISDGTSMAILTKEFADLYANKKLEDLRIQYKDYSTWQLNRRKKIEFKRQEEYWLKEFSGTIPTLNLPTVDYTRPEINHFNGDNIQFILDKETTHNIIEVAKETGSTLYMILLANINILLSKYSGQEEIIVGTPIAGRNHRDLENLVGMFVNTLAIRTMVKEELSFKDYLKMVKEKTLKAYENQDYQFEELVDKVDARRSLNKNPIFDIMFVLQNFEESSIKLDNITLKPYDLNGFENTGRFDITIEAFQSDDEIHFKVSYLTSLYDQQTIERMVQLLQDLMKLTSTNLGKVIGDIELLTNDEKSFFEKEVDYYNSNEFEFTF</sequence>
<dbReference type="EMBL" id="JAKZFC010000004">
    <property type="protein sequence ID" value="MCH7322498.1"/>
    <property type="molecule type" value="Genomic_DNA"/>
</dbReference>
<dbReference type="InterPro" id="IPR036736">
    <property type="entry name" value="ACP-like_sf"/>
</dbReference>
<dbReference type="PANTHER" id="PTHR45527">
    <property type="entry name" value="NONRIBOSOMAL PEPTIDE SYNTHETASE"/>
    <property type="match status" value="1"/>
</dbReference>
<dbReference type="Gene3D" id="3.40.50.980">
    <property type="match status" value="2"/>
</dbReference>
<comment type="similarity">
    <text evidence="2">Belongs to the ATP-dependent AMP-binding enzyme family.</text>
</comment>
<dbReference type="SUPFAM" id="SSF52777">
    <property type="entry name" value="CoA-dependent acyltransferases"/>
    <property type="match status" value="4"/>
</dbReference>
<dbReference type="InterPro" id="IPR009081">
    <property type="entry name" value="PP-bd_ACP"/>
</dbReference>
<dbReference type="Pfam" id="PF13193">
    <property type="entry name" value="AMP-binding_C"/>
    <property type="match status" value="1"/>
</dbReference>
<dbReference type="InterPro" id="IPR023213">
    <property type="entry name" value="CAT-like_dom_sf"/>
</dbReference>
<dbReference type="NCBIfam" id="TIGR01733">
    <property type="entry name" value="AA-adenyl-dom"/>
    <property type="match status" value="1"/>
</dbReference>
<dbReference type="InterPro" id="IPR010071">
    <property type="entry name" value="AA_adenyl_dom"/>
</dbReference>
<dbReference type="RefSeq" id="WP_241369568.1">
    <property type="nucleotide sequence ID" value="NZ_JAKZFC010000004.1"/>
</dbReference>
<evidence type="ECO:0000256" key="4">
    <source>
        <dbReference type="ARBA" id="ARBA00022553"/>
    </source>
</evidence>
<dbReference type="Gene3D" id="3.30.559.10">
    <property type="entry name" value="Chloramphenicol acetyltransferase-like domain"/>
    <property type="match status" value="2"/>
</dbReference>
<proteinExistence type="inferred from homology"/>
<keyword evidence="3" id="KW-0596">Phosphopantetheine</keyword>
<dbReference type="PANTHER" id="PTHR45527:SF1">
    <property type="entry name" value="FATTY ACID SYNTHASE"/>
    <property type="match status" value="1"/>
</dbReference>
<dbReference type="PROSITE" id="PS50075">
    <property type="entry name" value="CARRIER"/>
    <property type="match status" value="1"/>
</dbReference>
<feature type="domain" description="Carrier" evidence="5">
    <location>
        <begin position="988"/>
        <end position="1063"/>
    </location>
</feature>
<dbReference type="InterPro" id="IPR000873">
    <property type="entry name" value="AMP-dep_synth/lig_dom"/>
</dbReference>
<dbReference type="Pfam" id="PF00550">
    <property type="entry name" value="PP-binding"/>
    <property type="match status" value="1"/>
</dbReference>
<dbReference type="Gene3D" id="2.30.38.10">
    <property type="entry name" value="Luciferase, Domain 3"/>
    <property type="match status" value="1"/>
</dbReference>
<dbReference type="SUPFAM" id="SSF47336">
    <property type="entry name" value="ACP-like"/>
    <property type="match status" value="1"/>
</dbReference>
<dbReference type="CDD" id="cd19531">
    <property type="entry name" value="LCL_NRPS-like"/>
    <property type="match status" value="2"/>
</dbReference>
<evidence type="ECO:0000313" key="7">
    <source>
        <dbReference type="Proteomes" id="UP001316087"/>
    </source>
</evidence>
<evidence type="ECO:0000256" key="3">
    <source>
        <dbReference type="ARBA" id="ARBA00022450"/>
    </source>
</evidence>
<dbReference type="InterPro" id="IPR020806">
    <property type="entry name" value="PKS_PP-bd"/>
</dbReference>
<keyword evidence="4" id="KW-0597">Phosphoprotein</keyword>
<evidence type="ECO:0000256" key="1">
    <source>
        <dbReference type="ARBA" id="ARBA00001957"/>
    </source>
</evidence>
<dbReference type="InterPro" id="IPR001242">
    <property type="entry name" value="Condensation_dom"/>
</dbReference>
<keyword evidence="7" id="KW-1185">Reference proteome</keyword>
<dbReference type="CDD" id="cd12117">
    <property type="entry name" value="A_NRPS_Srf_like"/>
    <property type="match status" value="1"/>
</dbReference>
<dbReference type="SUPFAM" id="SSF56801">
    <property type="entry name" value="Acetyl-CoA synthetase-like"/>
    <property type="match status" value="1"/>
</dbReference>
<dbReference type="InterPro" id="IPR045851">
    <property type="entry name" value="AMP-bd_C_sf"/>
</dbReference>